<dbReference type="Proteomes" id="UP000487649">
    <property type="component" value="Unassembled WGS sequence"/>
</dbReference>
<dbReference type="InterPro" id="IPR050266">
    <property type="entry name" value="AB_hydrolase_sf"/>
</dbReference>
<feature type="domain" description="Serine aminopeptidase S33" evidence="1">
    <location>
        <begin position="18"/>
        <end position="234"/>
    </location>
</feature>
<dbReference type="PIRSF" id="PIRSF017388">
    <property type="entry name" value="Esterase_lipase"/>
    <property type="match status" value="1"/>
</dbReference>
<keyword evidence="2" id="KW-0378">Hydrolase</keyword>
<dbReference type="PANTHER" id="PTHR43798">
    <property type="entry name" value="MONOACYLGLYCEROL LIPASE"/>
    <property type="match status" value="1"/>
</dbReference>
<evidence type="ECO:0000313" key="2">
    <source>
        <dbReference type="EMBL" id="MTK20253.1"/>
    </source>
</evidence>
<accession>A0A173TA05</accession>
<gene>
    <name evidence="2" type="ORF">GMA92_02215</name>
</gene>
<protein>
    <submittedName>
        <fullName evidence="2">Alpha/beta fold hydrolase</fullName>
    </submittedName>
</protein>
<dbReference type="EMBL" id="WMQE01000003">
    <property type="protein sequence ID" value="MTK20253.1"/>
    <property type="molecule type" value="Genomic_DNA"/>
</dbReference>
<dbReference type="AlphaFoldDB" id="A0A173TA05"/>
<dbReference type="InterPro" id="IPR012354">
    <property type="entry name" value="Esterase_lipase"/>
</dbReference>
<dbReference type="RefSeq" id="WP_006784554.1">
    <property type="nucleotide sequence ID" value="NZ_CAJJOK010000001.1"/>
</dbReference>
<dbReference type="GO" id="GO:0052689">
    <property type="term" value="F:carboxylic ester hydrolase activity"/>
    <property type="evidence" value="ECO:0007669"/>
    <property type="project" value="InterPro"/>
</dbReference>
<dbReference type="GO" id="GO:0016020">
    <property type="term" value="C:membrane"/>
    <property type="evidence" value="ECO:0007669"/>
    <property type="project" value="TreeGrafter"/>
</dbReference>
<comment type="caution">
    <text evidence="2">The sequence shown here is derived from an EMBL/GenBank/DDBJ whole genome shotgun (WGS) entry which is preliminary data.</text>
</comment>
<dbReference type="InterPro" id="IPR022742">
    <property type="entry name" value="Hydrolase_4"/>
</dbReference>
<dbReference type="GeneID" id="60058432"/>
<dbReference type="SUPFAM" id="SSF53474">
    <property type="entry name" value="alpha/beta-Hydrolases"/>
    <property type="match status" value="1"/>
</dbReference>
<dbReference type="OrthoDB" id="9775557at2"/>
<proteinExistence type="predicted"/>
<dbReference type="InterPro" id="IPR029058">
    <property type="entry name" value="AB_hydrolase_fold"/>
</dbReference>
<evidence type="ECO:0000313" key="3">
    <source>
        <dbReference type="Proteomes" id="UP000487649"/>
    </source>
</evidence>
<dbReference type="Pfam" id="PF12146">
    <property type="entry name" value="Hydrolase_4"/>
    <property type="match status" value="1"/>
</dbReference>
<evidence type="ECO:0000259" key="1">
    <source>
        <dbReference type="Pfam" id="PF12146"/>
    </source>
</evidence>
<name>A0A173TA05_9FIRM</name>
<dbReference type="Gene3D" id="3.40.50.1820">
    <property type="entry name" value="alpha/beta hydrolase"/>
    <property type="match status" value="1"/>
</dbReference>
<dbReference type="PANTHER" id="PTHR43798:SF33">
    <property type="entry name" value="HYDROLASE, PUTATIVE (AFU_ORTHOLOGUE AFUA_2G14860)-RELATED"/>
    <property type="match status" value="1"/>
</dbReference>
<organism evidence="2 3">
    <name type="scientific">Turicibacter sanguinis</name>
    <dbReference type="NCBI Taxonomy" id="154288"/>
    <lineage>
        <taxon>Bacteria</taxon>
        <taxon>Bacillati</taxon>
        <taxon>Bacillota</taxon>
        <taxon>Erysipelotrichia</taxon>
        <taxon>Erysipelotrichales</taxon>
        <taxon>Turicibacteraceae</taxon>
        <taxon>Turicibacter</taxon>
    </lineage>
</organism>
<reference evidence="2 3" key="1">
    <citation type="journal article" date="2019" name="Nat. Med.">
        <title>A library of human gut bacterial isolates paired with longitudinal multiomics data enables mechanistic microbiome research.</title>
        <authorList>
            <person name="Poyet M."/>
            <person name="Groussin M."/>
            <person name="Gibbons S.M."/>
            <person name="Avila-Pacheco J."/>
            <person name="Jiang X."/>
            <person name="Kearney S.M."/>
            <person name="Perrotta A.R."/>
            <person name="Berdy B."/>
            <person name="Zhao S."/>
            <person name="Lieberman T.D."/>
            <person name="Swanson P.K."/>
            <person name="Smith M."/>
            <person name="Roesemann S."/>
            <person name="Alexander J.E."/>
            <person name="Rich S.A."/>
            <person name="Livny J."/>
            <person name="Vlamakis H."/>
            <person name="Clish C."/>
            <person name="Bullock K."/>
            <person name="Deik A."/>
            <person name="Scott J."/>
            <person name="Pierce K.A."/>
            <person name="Xavier R.J."/>
            <person name="Alm E.J."/>
        </authorList>
    </citation>
    <scope>NUCLEOTIDE SEQUENCE [LARGE SCALE GENOMIC DNA]</scope>
    <source>
        <strain evidence="2 3">BIOML-A198</strain>
    </source>
</reference>
<sequence>MELTKRVAHKPFIHEVPHAKGVVLFIHGILEGPYQFRGLADIANQNGYSSYAILLPGHGDSAERFSRIEKQVWLNYVEQTIRRLSKDYQQIIIVGHSMGCLLGLLTSLRYPQIKKAFLISTPLKLKLSFRGLRCSIKVARGKVDEKDIYTTAIYRAWSIKRAKHLITYLRWIPRYLDLFSLVRETNKKLGEIKIPLTIVHCKDDEFVSDESINVFKRHLTCKYNVLELPKSGHFYFTEDEKRQLNSYFEKFITNKKVRS</sequence>